<sequence>MADTFSLVLSTWKKKVLLSQTHKLNIDSLNNVKKSWENLGMDEGMGKCFKEVMKNFPNEPSWVMKNAQMILKGDDGKVLSFASGEKEWKINVSAGDYKFRVKAPSKSAYLARLRFRQQPLSTGCLKKVEEDLKTFGPLTPAENSCFEMVLQRFSKKPDQIQNNAQIKLIFDTDGENVEYVFISGNGDYKMDVTYSSGQPQYSELHVSSDNKLENFSCSLQTLDVGNLREIESKLAQLDLLTDSLKSCFNHLVDKLPECIIKNNLQIDFTCDEQRLSVNSKEWKINAQSNDGKVDFTFKSEIWEQFLKQNKGKPHELTVEKLKEVRTQVRNMSTVPKRVNDTFNKAVNVFCEETSYLQKNAHLVIQCDGGELDFISGKGQNKIEIFYTDDIIDSKVFRTWLTFILSLHKHIPKALPPIIPIILRLVLSCL</sequence>
<dbReference type="RefSeq" id="XP_060546759.1">
    <property type="nucleotide sequence ID" value="XM_060690776.1"/>
</dbReference>
<gene>
    <name evidence="2" type="primary">LOC117667920</name>
</gene>
<evidence type="ECO:0000313" key="2">
    <source>
        <dbReference type="RefSeq" id="XP_060546759.1"/>
    </source>
</evidence>
<accession>A0ABM3ZEG3</accession>
<organism evidence="1 2">
    <name type="scientific">Pantherophis guttatus</name>
    <name type="common">Corn snake</name>
    <name type="synonym">Elaphe guttata</name>
    <dbReference type="NCBI Taxonomy" id="94885"/>
    <lineage>
        <taxon>Eukaryota</taxon>
        <taxon>Metazoa</taxon>
        <taxon>Chordata</taxon>
        <taxon>Craniata</taxon>
        <taxon>Vertebrata</taxon>
        <taxon>Euteleostomi</taxon>
        <taxon>Lepidosauria</taxon>
        <taxon>Squamata</taxon>
        <taxon>Bifurcata</taxon>
        <taxon>Unidentata</taxon>
        <taxon>Episquamata</taxon>
        <taxon>Toxicofera</taxon>
        <taxon>Serpentes</taxon>
        <taxon>Colubroidea</taxon>
        <taxon>Colubridae</taxon>
        <taxon>Colubrinae</taxon>
        <taxon>Pantherophis</taxon>
    </lineage>
</organism>
<proteinExistence type="predicted"/>
<reference evidence="2" key="1">
    <citation type="submission" date="2025-08" db="UniProtKB">
        <authorList>
            <consortium name="RefSeq"/>
        </authorList>
    </citation>
    <scope>IDENTIFICATION</scope>
    <source>
        <tissue evidence="2">Blood</tissue>
    </source>
</reference>
<protein>
    <submittedName>
        <fullName evidence="2">Uncharacterized protein LOC117667920</fullName>
    </submittedName>
</protein>
<keyword evidence="1" id="KW-1185">Reference proteome</keyword>
<name>A0ABM3ZEG3_PANGU</name>
<dbReference type="GeneID" id="117667920"/>
<dbReference type="Proteomes" id="UP001652622">
    <property type="component" value="Unplaced"/>
</dbReference>
<evidence type="ECO:0000313" key="1">
    <source>
        <dbReference type="Proteomes" id="UP001652622"/>
    </source>
</evidence>